<dbReference type="PROSITE" id="PS51257">
    <property type="entry name" value="PROKAR_LIPOPROTEIN"/>
    <property type="match status" value="1"/>
</dbReference>
<dbReference type="RefSeq" id="WP_074896252.1">
    <property type="nucleotide sequence ID" value="NZ_CP031252.1"/>
</dbReference>
<dbReference type="AlphaFoldDB" id="A0A378TWH3"/>
<evidence type="ECO:0008006" key="4">
    <source>
        <dbReference type="Google" id="ProtNLM"/>
    </source>
</evidence>
<keyword evidence="1" id="KW-0732">Signal</keyword>
<name>A0A378TWH3_NEIEL</name>
<feature type="signal peptide" evidence="1">
    <location>
        <begin position="1"/>
        <end position="22"/>
    </location>
</feature>
<accession>A0A378TWH3</accession>
<feature type="chain" id="PRO_5017037314" description="Lipoprotein" evidence="1">
    <location>
        <begin position="23"/>
        <end position="128"/>
    </location>
</feature>
<proteinExistence type="predicted"/>
<dbReference type="Proteomes" id="UP000254927">
    <property type="component" value="Unassembled WGS sequence"/>
</dbReference>
<dbReference type="GeneID" id="93351722"/>
<sequence length="128" mass="15169">MKYAVKYAVLAAVVLLSACALTPEQQAEREAARIRARQNLQVGLAAQCDPETARLMRRQFDGDTGSGEKERQAFRLAYLDRVNDKMFQACYKMAWQSYAAQVELEDMRRYRYYDDWWYGPRPWGPWWW</sequence>
<gene>
    <name evidence="2" type="ORF">NCTC10660_00720</name>
</gene>
<evidence type="ECO:0000313" key="2">
    <source>
        <dbReference type="EMBL" id="STZ67246.1"/>
    </source>
</evidence>
<protein>
    <recommendedName>
        <fullName evidence="4">Lipoprotein</fullName>
    </recommendedName>
</protein>
<dbReference type="EMBL" id="UGQW01000002">
    <property type="protein sequence ID" value="STZ67246.1"/>
    <property type="molecule type" value="Genomic_DNA"/>
</dbReference>
<evidence type="ECO:0000313" key="3">
    <source>
        <dbReference type="Proteomes" id="UP000254927"/>
    </source>
</evidence>
<reference evidence="2 3" key="1">
    <citation type="submission" date="2018-06" db="EMBL/GenBank/DDBJ databases">
        <authorList>
            <consortium name="Pathogen Informatics"/>
            <person name="Doyle S."/>
        </authorList>
    </citation>
    <scope>NUCLEOTIDE SEQUENCE [LARGE SCALE GENOMIC DNA]</scope>
    <source>
        <strain evidence="2 3">NCTC10660</strain>
    </source>
</reference>
<evidence type="ECO:0000256" key="1">
    <source>
        <dbReference type="SAM" id="SignalP"/>
    </source>
</evidence>
<organism evidence="2 3">
    <name type="scientific">Neisseria elongata</name>
    <dbReference type="NCBI Taxonomy" id="495"/>
    <lineage>
        <taxon>Bacteria</taxon>
        <taxon>Pseudomonadati</taxon>
        <taxon>Pseudomonadota</taxon>
        <taxon>Betaproteobacteria</taxon>
        <taxon>Neisseriales</taxon>
        <taxon>Neisseriaceae</taxon>
        <taxon>Neisseria</taxon>
    </lineage>
</organism>